<accession>A0A9W4TS46</accession>
<sequence>MSNSLQGITKLLQQSLLPQLAKQSELQLKSIEIENGFSINLLHVIASTNLSSSIRLAGALYFKNLIKRRWLNEDGVYLLPIEDINKIKDEILDIMIKLPLNLQLQIGESITLIAESDFPHNWPNLIDNLVLKLSLTDFVNNKSILLVSHSIFKKWRPLFRSDDLFLEIKLVLDKFVEPFLKIFIEIDKLISETNNQAKLEIYLENLLLLIQIYYDFNCQDIPEFFEDHMNELMSIVHKYLVYNNQTLVTDSDDEVSILIKVKTSIIELLLLYVTRYADVFEPLIQTFITSVWDLINNYVTKQQKFDLLVVKSLQFLTSIIKIPNYQSLFQNEQSINEIIEKIILPNIVFRENDEELFEDEPIIFVRSDLEGSDFDSRRKSATDFLRELKEFNSELLTNSVMKYVNQFLSLGGGWKNKDTAIYLFSSLATKGSVTNIGVTSTNVLVDVVKFFSDNVANDLESSNFPILQVDAIKYIYTFRNQLTKEQLLITIPRLINHLNVKSNPVVYTYSAITIEKLLSMTNFSQNHSPVFNKSDIEPFIGDLLTNLFNLILSSSSSSNQTPEKLAENEFLIKCIMRVLNTSEDLLTTNRLPIIEQLIKILKLIAKNPSNPKFSHYIFESLGLLIKYGITQNNINSYIELIIPELLNILSEDVQEFVPYTFQILAYLLENYCQGLPETYKSLIEPLMSPSIWQFKGNIPGVTRLLIAIIEKDPNYFKQDNIVPLLGVFQNLLASKINDNYGFDLITIILLYIPLNVLTPFLNNIAKVILTRLQKSRTEKFIKKFTLFINNLNCIPNSNKSFPNQINSEFIIKFMENVQIGLFQQIFQSFIIPTSKNLNNLQDKKIVNIGLSLIISSESFAKELIIPTITTLIENLKSYEGLKREIKEQPQNPQNQPLNELDLDLTSFGSNYSKIISIQNGTFDPLSMIKNNDFETIKLIILNNLKKIDLVYLGQLSIESQNDLKQLGFV</sequence>
<dbReference type="InterPro" id="IPR011989">
    <property type="entry name" value="ARM-like"/>
</dbReference>
<evidence type="ECO:0000256" key="4">
    <source>
        <dbReference type="ARBA" id="ARBA00022448"/>
    </source>
</evidence>
<dbReference type="InterPro" id="IPR013713">
    <property type="entry name" value="XPO2_central"/>
</dbReference>
<dbReference type="GO" id="GO:0005635">
    <property type="term" value="C:nuclear envelope"/>
    <property type="evidence" value="ECO:0007669"/>
    <property type="project" value="TreeGrafter"/>
</dbReference>
<feature type="domain" description="Importin N-terminal" evidence="8">
    <location>
        <begin position="24"/>
        <end position="97"/>
    </location>
</feature>
<dbReference type="PANTHER" id="PTHR10997:SF8">
    <property type="entry name" value="EXPORTIN-2"/>
    <property type="match status" value="1"/>
</dbReference>
<dbReference type="EMBL" id="CANTUO010000001">
    <property type="protein sequence ID" value="CAI5756683.1"/>
    <property type="molecule type" value="Genomic_DNA"/>
</dbReference>
<comment type="subcellular location">
    <subcellularLocation>
        <location evidence="2">Cytoplasm</location>
    </subcellularLocation>
    <subcellularLocation>
        <location evidence="1">Nucleus</location>
    </subcellularLocation>
</comment>
<dbReference type="GO" id="GO:0005829">
    <property type="term" value="C:cytosol"/>
    <property type="evidence" value="ECO:0007669"/>
    <property type="project" value="TreeGrafter"/>
</dbReference>
<dbReference type="Pfam" id="PF03378">
    <property type="entry name" value="CAS_CSE1"/>
    <property type="match status" value="1"/>
</dbReference>
<evidence type="ECO:0000256" key="3">
    <source>
        <dbReference type="ARBA" id="ARBA00008669"/>
    </source>
</evidence>
<evidence type="ECO:0000313" key="9">
    <source>
        <dbReference type="EMBL" id="CAI5756683.1"/>
    </source>
</evidence>
<gene>
    <name evidence="9" type="ORF">CANVERA_P1201</name>
</gene>
<dbReference type="SUPFAM" id="SSF48371">
    <property type="entry name" value="ARM repeat"/>
    <property type="match status" value="1"/>
</dbReference>
<evidence type="ECO:0000256" key="7">
    <source>
        <dbReference type="ARBA" id="ARBA00023242"/>
    </source>
</evidence>
<dbReference type="InterPro" id="IPR005043">
    <property type="entry name" value="XPO2_C"/>
</dbReference>
<keyword evidence="4" id="KW-0813">Transport</keyword>
<comment type="caution">
    <text evidence="9">The sequence shown here is derived from an EMBL/GenBank/DDBJ whole genome shotgun (WGS) entry which is preliminary data.</text>
</comment>
<organism evidence="9 10">
    <name type="scientific">Candida verbasci</name>
    <dbReference type="NCBI Taxonomy" id="1227364"/>
    <lineage>
        <taxon>Eukaryota</taxon>
        <taxon>Fungi</taxon>
        <taxon>Dikarya</taxon>
        <taxon>Ascomycota</taxon>
        <taxon>Saccharomycotina</taxon>
        <taxon>Pichiomycetes</taxon>
        <taxon>Debaryomycetaceae</taxon>
        <taxon>Candida/Lodderomyces clade</taxon>
        <taxon>Candida</taxon>
    </lineage>
</organism>
<dbReference type="GO" id="GO:0031267">
    <property type="term" value="F:small GTPase binding"/>
    <property type="evidence" value="ECO:0007669"/>
    <property type="project" value="InterPro"/>
</dbReference>
<evidence type="ECO:0000256" key="5">
    <source>
        <dbReference type="ARBA" id="ARBA00022490"/>
    </source>
</evidence>
<keyword evidence="5" id="KW-0963">Cytoplasm</keyword>
<dbReference type="PROSITE" id="PS50166">
    <property type="entry name" value="IMPORTIN_B_NT"/>
    <property type="match status" value="1"/>
</dbReference>
<evidence type="ECO:0000256" key="2">
    <source>
        <dbReference type="ARBA" id="ARBA00004496"/>
    </source>
</evidence>
<protein>
    <recommendedName>
        <fullName evidence="8">Importin N-terminal domain-containing protein</fullName>
    </recommendedName>
</protein>
<dbReference type="Pfam" id="PF08506">
    <property type="entry name" value="Cse1"/>
    <property type="match status" value="1"/>
</dbReference>
<dbReference type="SMART" id="SM00913">
    <property type="entry name" value="IBN_N"/>
    <property type="match status" value="1"/>
</dbReference>
<proteinExistence type="inferred from homology"/>
<comment type="similarity">
    <text evidence="3">Belongs to the XPO2/CSE1 family.</text>
</comment>
<dbReference type="GO" id="GO:0006611">
    <property type="term" value="P:protein export from nucleus"/>
    <property type="evidence" value="ECO:0007669"/>
    <property type="project" value="TreeGrafter"/>
</dbReference>
<name>A0A9W4TS46_9ASCO</name>
<dbReference type="Gene3D" id="1.25.10.10">
    <property type="entry name" value="Leucine-rich Repeat Variant"/>
    <property type="match status" value="1"/>
</dbReference>
<dbReference type="Proteomes" id="UP001152885">
    <property type="component" value="Unassembled WGS sequence"/>
</dbReference>
<evidence type="ECO:0000256" key="6">
    <source>
        <dbReference type="ARBA" id="ARBA00022927"/>
    </source>
</evidence>
<dbReference type="Pfam" id="PF03810">
    <property type="entry name" value="IBN_N"/>
    <property type="match status" value="1"/>
</dbReference>
<dbReference type="PANTHER" id="PTHR10997">
    <property type="entry name" value="IMPORTIN-7, 8, 11"/>
    <property type="match status" value="1"/>
</dbReference>
<dbReference type="GO" id="GO:0006606">
    <property type="term" value="P:protein import into nucleus"/>
    <property type="evidence" value="ECO:0007669"/>
    <property type="project" value="TreeGrafter"/>
</dbReference>
<dbReference type="AlphaFoldDB" id="A0A9W4TS46"/>
<keyword evidence="6" id="KW-0653">Protein transport</keyword>
<dbReference type="GO" id="GO:0005049">
    <property type="term" value="F:nuclear export signal receptor activity"/>
    <property type="evidence" value="ECO:0007669"/>
    <property type="project" value="TreeGrafter"/>
</dbReference>
<keyword evidence="10" id="KW-1185">Reference proteome</keyword>
<evidence type="ECO:0000313" key="10">
    <source>
        <dbReference type="Proteomes" id="UP001152885"/>
    </source>
</evidence>
<dbReference type="InterPro" id="IPR016024">
    <property type="entry name" value="ARM-type_fold"/>
</dbReference>
<reference evidence="9" key="1">
    <citation type="submission" date="2022-12" db="EMBL/GenBank/DDBJ databases">
        <authorList>
            <person name="Brejova B."/>
        </authorList>
    </citation>
    <scope>NUCLEOTIDE SEQUENCE</scope>
</reference>
<keyword evidence="7" id="KW-0539">Nucleus</keyword>
<evidence type="ECO:0000259" key="8">
    <source>
        <dbReference type="PROSITE" id="PS50166"/>
    </source>
</evidence>
<dbReference type="InterPro" id="IPR001494">
    <property type="entry name" value="Importin-beta_N"/>
</dbReference>
<dbReference type="OrthoDB" id="3268246at2759"/>
<evidence type="ECO:0000256" key="1">
    <source>
        <dbReference type="ARBA" id="ARBA00004123"/>
    </source>
</evidence>